<dbReference type="EMBL" id="KK100564">
    <property type="protein sequence ID" value="KIZ05051.1"/>
    <property type="molecule type" value="Genomic_DNA"/>
</dbReference>
<feature type="compositionally biased region" description="Low complexity" evidence="1">
    <location>
        <begin position="94"/>
        <end position="111"/>
    </location>
</feature>
<feature type="region of interest" description="Disordered" evidence="1">
    <location>
        <begin position="37"/>
        <end position="145"/>
    </location>
</feature>
<protein>
    <submittedName>
        <fullName evidence="2">Uncharacterized protein</fullName>
    </submittedName>
</protein>
<reference evidence="2 3" key="1">
    <citation type="journal article" date="2013" name="BMC Genomics">
        <title>Reconstruction of the lipid metabolism for the microalga Monoraphidium neglectum from its genome sequence reveals characteristics suitable for biofuel production.</title>
        <authorList>
            <person name="Bogen C."/>
            <person name="Al-Dilaimi A."/>
            <person name="Albersmeier A."/>
            <person name="Wichmann J."/>
            <person name="Grundmann M."/>
            <person name="Rupp O."/>
            <person name="Lauersen K.J."/>
            <person name="Blifernez-Klassen O."/>
            <person name="Kalinowski J."/>
            <person name="Goesmann A."/>
            <person name="Mussgnug J.H."/>
            <person name="Kruse O."/>
        </authorList>
    </citation>
    <scope>NUCLEOTIDE SEQUENCE [LARGE SCALE GENOMIC DNA]</scope>
    <source>
        <strain evidence="2 3">SAG 48.87</strain>
    </source>
</reference>
<organism evidence="2 3">
    <name type="scientific">Monoraphidium neglectum</name>
    <dbReference type="NCBI Taxonomy" id="145388"/>
    <lineage>
        <taxon>Eukaryota</taxon>
        <taxon>Viridiplantae</taxon>
        <taxon>Chlorophyta</taxon>
        <taxon>core chlorophytes</taxon>
        <taxon>Chlorophyceae</taxon>
        <taxon>CS clade</taxon>
        <taxon>Sphaeropleales</taxon>
        <taxon>Selenastraceae</taxon>
        <taxon>Monoraphidium</taxon>
    </lineage>
</organism>
<keyword evidence="3" id="KW-1185">Reference proteome</keyword>
<gene>
    <name evidence="2" type="ORF">MNEG_2900</name>
</gene>
<dbReference type="AlphaFoldDB" id="A0A0D2NJK2"/>
<evidence type="ECO:0000313" key="3">
    <source>
        <dbReference type="Proteomes" id="UP000054498"/>
    </source>
</evidence>
<feature type="region of interest" description="Disordered" evidence="1">
    <location>
        <begin position="162"/>
        <end position="217"/>
    </location>
</feature>
<evidence type="ECO:0000313" key="2">
    <source>
        <dbReference type="EMBL" id="KIZ05051.1"/>
    </source>
</evidence>
<dbReference type="KEGG" id="mng:MNEG_2900"/>
<name>A0A0D2NJK2_9CHLO</name>
<evidence type="ECO:0000256" key="1">
    <source>
        <dbReference type="SAM" id="MobiDB-lite"/>
    </source>
</evidence>
<feature type="non-terminal residue" evidence="2">
    <location>
        <position position="1"/>
    </location>
</feature>
<proteinExistence type="predicted"/>
<dbReference type="RefSeq" id="XP_013904070.1">
    <property type="nucleotide sequence ID" value="XM_014048616.1"/>
</dbReference>
<feature type="compositionally biased region" description="Low complexity" evidence="1">
    <location>
        <begin position="37"/>
        <end position="68"/>
    </location>
</feature>
<dbReference type="GeneID" id="25735778"/>
<dbReference type="Proteomes" id="UP000054498">
    <property type="component" value="Unassembled WGS sequence"/>
</dbReference>
<feature type="compositionally biased region" description="Basic and acidic residues" evidence="1">
    <location>
        <begin position="82"/>
        <end position="92"/>
    </location>
</feature>
<accession>A0A0D2NJK2</accession>
<sequence>EALASHRREAAAQAAAREVLEREARDLRAQLEASQRQLALLSRQPPQQQQQQQQQLPAPLRSPLQAAATTPTSAGNKVPRLPLDRCPSRDQDAADSPARAAASYRASTGAAHFSPALTPPSSAKGAGRAARAHTASRHAASLGADTGTPVAGSGWGAAACGAGAGSGGVLTPRERESGMATARSTASTCSLGAVTPAPHGTAPAARGSSSAQRHADRLQSARLRAAGVFSSPAAAPGAAGSPTAALAGFKEAGVAGAARQLTGAANRGSAGGKPARLGSTAPAVSESVSAAAPARGSLSARPSGSTWASKSVSAAALMAPAGASAAGASLRANGTRKGIGAGTAFRG</sequence>